<dbReference type="Proteomes" id="UP000235388">
    <property type="component" value="Unassembled WGS sequence"/>
</dbReference>
<organism evidence="2 3">
    <name type="scientific">Puccinia coronata f. sp. avenae</name>
    <dbReference type="NCBI Taxonomy" id="200324"/>
    <lineage>
        <taxon>Eukaryota</taxon>
        <taxon>Fungi</taxon>
        <taxon>Dikarya</taxon>
        <taxon>Basidiomycota</taxon>
        <taxon>Pucciniomycotina</taxon>
        <taxon>Pucciniomycetes</taxon>
        <taxon>Pucciniales</taxon>
        <taxon>Pucciniaceae</taxon>
        <taxon>Puccinia</taxon>
    </lineage>
</organism>
<comment type="caution">
    <text evidence="2">The sequence shown here is derived from an EMBL/GenBank/DDBJ whole genome shotgun (WGS) entry which is preliminary data.</text>
</comment>
<gene>
    <name evidence="2" type="ORF">PCANC_19750</name>
</gene>
<protein>
    <submittedName>
        <fullName evidence="2">Uncharacterized protein</fullName>
    </submittedName>
</protein>
<evidence type="ECO:0000256" key="1">
    <source>
        <dbReference type="SAM" id="MobiDB-lite"/>
    </source>
</evidence>
<dbReference type="AlphaFoldDB" id="A0A2N5SM19"/>
<feature type="compositionally biased region" description="Basic and acidic residues" evidence="1">
    <location>
        <begin position="1"/>
        <end position="20"/>
    </location>
</feature>
<name>A0A2N5SM19_9BASI</name>
<evidence type="ECO:0000313" key="2">
    <source>
        <dbReference type="EMBL" id="PLW14285.1"/>
    </source>
</evidence>
<feature type="region of interest" description="Disordered" evidence="1">
    <location>
        <begin position="1"/>
        <end position="34"/>
    </location>
</feature>
<reference evidence="2 3" key="1">
    <citation type="submission" date="2017-11" db="EMBL/GenBank/DDBJ databases">
        <title>De novo assembly and phasing of dikaryotic genomes from two isolates of Puccinia coronata f. sp. avenae, the causal agent of oat crown rust.</title>
        <authorList>
            <person name="Miller M.E."/>
            <person name="Zhang Y."/>
            <person name="Omidvar V."/>
            <person name="Sperschneider J."/>
            <person name="Schwessinger B."/>
            <person name="Raley C."/>
            <person name="Palmer J.M."/>
            <person name="Garnica D."/>
            <person name="Upadhyaya N."/>
            <person name="Rathjen J."/>
            <person name="Taylor J.M."/>
            <person name="Park R.F."/>
            <person name="Dodds P.N."/>
            <person name="Hirsch C.D."/>
            <person name="Kianian S.F."/>
            <person name="Figueroa M."/>
        </authorList>
    </citation>
    <scope>NUCLEOTIDE SEQUENCE [LARGE SCALE GENOMIC DNA]</scope>
    <source>
        <strain evidence="2">12NC29</strain>
    </source>
</reference>
<proteinExistence type="predicted"/>
<evidence type="ECO:0000313" key="3">
    <source>
        <dbReference type="Proteomes" id="UP000235388"/>
    </source>
</evidence>
<sequence>MANNGHHESADPHDDRDKPSGECNSNLYESVDPPTKGYIGHWEKDLVISGVGAGYAGYGPRARNIRTRLPGWQPY</sequence>
<keyword evidence="3" id="KW-1185">Reference proteome</keyword>
<dbReference type="EMBL" id="PGCJ01000925">
    <property type="protein sequence ID" value="PLW14285.1"/>
    <property type="molecule type" value="Genomic_DNA"/>
</dbReference>
<accession>A0A2N5SM19</accession>